<dbReference type="GO" id="GO:0003677">
    <property type="term" value="F:DNA binding"/>
    <property type="evidence" value="ECO:0007669"/>
    <property type="project" value="UniProtKB-KW"/>
</dbReference>
<keyword evidence="2" id="KW-0378">Hydrolase</keyword>
<keyword evidence="5" id="KW-0804">Transcription</keyword>
<gene>
    <name evidence="7" type="ORF">NE863_06890</name>
</gene>
<dbReference type="Pfam" id="PF01381">
    <property type="entry name" value="HTH_3"/>
    <property type="match status" value="1"/>
</dbReference>
<dbReference type="GO" id="GO:0016020">
    <property type="term" value="C:membrane"/>
    <property type="evidence" value="ECO:0007669"/>
    <property type="project" value="InterPro"/>
</dbReference>
<dbReference type="PROSITE" id="PS50943">
    <property type="entry name" value="HTH_CROC1"/>
    <property type="match status" value="1"/>
</dbReference>
<dbReference type="Proteomes" id="UP001055460">
    <property type="component" value="Chromosome"/>
</dbReference>
<keyword evidence="1" id="KW-0645">Protease</keyword>
<dbReference type="CDD" id="cd00093">
    <property type="entry name" value="HTH_XRE"/>
    <property type="match status" value="1"/>
</dbReference>
<dbReference type="SUPFAM" id="SSF51306">
    <property type="entry name" value="LexA/Signal peptidase"/>
    <property type="match status" value="1"/>
</dbReference>
<dbReference type="GO" id="GO:0004252">
    <property type="term" value="F:serine-type endopeptidase activity"/>
    <property type="evidence" value="ECO:0007669"/>
    <property type="project" value="InterPro"/>
</dbReference>
<dbReference type="SMART" id="SM00530">
    <property type="entry name" value="HTH_XRE"/>
    <property type="match status" value="1"/>
</dbReference>
<dbReference type="InterPro" id="IPR010982">
    <property type="entry name" value="Lambda_DNA-bd_dom_sf"/>
</dbReference>
<keyword evidence="4" id="KW-0238">DNA-binding</keyword>
<evidence type="ECO:0000256" key="2">
    <source>
        <dbReference type="ARBA" id="ARBA00022801"/>
    </source>
</evidence>
<dbReference type="Pfam" id="PF00717">
    <property type="entry name" value="Peptidase_S24"/>
    <property type="match status" value="1"/>
</dbReference>
<dbReference type="AlphaFoldDB" id="A0A9Q9DAS3"/>
<evidence type="ECO:0000256" key="5">
    <source>
        <dbReference type="ARBA" id="ARBA00023163"/>
    </source>
</evidence>
<dbReference type="Gene3D" id="1.10.260.40">
    <property type="entry name" value="lambda repressor-like DNA-binding domains"/>
    <property type="match status" value="1"/>
</dbReference>
<evidence type="ECO:0000313" key="7">
    <source>
        <dbReference type="EMBL" id="USJ24685.1"/>
    </source>
</evidence>
<evidence type="ECO:0000256" key="1">
    <source>
        <dbReference type="ARBA" id="ARBA00022670"/>
    </source>
</evidence>
<dbReference type="InterPro" id="IPR039418">
    <property type="entry name" value="LexA-like"/>
</dbReference>
<proteinExistence type="predicted"/>
<dbReference type="InterPro" id="IPR015927">
    <property type="entry name" value="Peptidase_S24_S26A/B/C"/>
</dbReference>
<organism evidence="7 8">
    <name type="scientific">Ensifer adhaerens</name>
    <name type="common">Sinorhizobium morelense</name>
    <dbReference type="NCBI Taxonomy" id="106592"/>
    <lineage>
        <taxon>Bacteria</taxon>
        <taxon>Pseudomonadati</taxon>
        <taxon>Pseudomonadota</taxon>
        <taxon>Alphaproteobacteria</taxon>
        <taxon>Hyphomicrobiales</taxon>
        <taxon>Rhizobiaceae</taxon>
        <taxon>Sinorhizobium/Ensifer group</taxon>
        <taxon>Ensifer</taxon>
    </lineage>
</organism>
<dbReference type="InterPro" id="IPR001387">
    <property type="entry name" value="Cro/C1-type_HTH"/>
</dbReference>
<sequence>MANNIRVVRKQKHMTLEELAEAAGLSHTFISRIEGGKRGLSLENAIKIARALNVEPSEITNEFAHEDLERAAEMPAHHSGHTVEGDVENLTIQSGAGGGGLLSVEYRDDGMLVDPAMSDGFWTFPDSIKAGWRNLEHIKAMPVTGDSMEPTLSKGSTVFVDTTHLHPSPEDIYALDYGDGLVVKRLKLVPRSDKILIISDNRERYGEPDELLREDVRVYGRVVAWFQWRG</sequence>
<dbReference type="PROSITE" id="PS00501">
    <property type="entry name" value="SPASE_I_1"/>
    <property type="match status" value="1"/>
</dbReference>
<feature type="domain" description="HTH cro/C1-type" evidence="6">
    <location>
        <begin position="5"/>
        <end position="59"/>
    </location>
</feature>
<evidence type="ECO:0000313" key="8">
    <source>
        <dbReference type="Proteomes" id="UP001055460"/>
    </source>
</evidence>
<dbReference type="InterPro" id="IPR036286">
    <property type="entry name" value="LexA/Signal_pep-like_sf"/>
</dbReference>
<reference evidence="7" key="1">
    <citation type="submission" date="2022-06" db="EMBL/GenBank/DDBJ databases">
        <title>Physiological and biochemical characterization and genomic elucidation of a strain of the genus Ensifer adhaerens M8 that combines arsenic oxidation and chromium reduction.</title>
        <authorList>
            <person name="Li X."/>
            <person name="Yu c."/>
        </authorList>
    </citation>
    <scope>NUCLEOTIDE SEQUENCE</scope>
    <source>
        <strain evidence="7">M8</strain>
    </source>
</reference>
<dbReference type="Gene3D" id="2.10.109.10">
    <property type="entry name" value="Umud Fragment, subunit A"/>
    <property type="match status" value="1"/>
</dbReference>
<dbReference type="GO" id="GO:0006508">
    <property type="term" value="P:proteolysis"/>
    <property type="evidence" value="ECO:0007669"/>
    <property type="project" value="UniProtKB-KW"/>
</dbReference>
<protein>
    <submittedName>
        <fullName evidence="7">Helix-turn-helix domain-containing protein</fullName>
    </submittedName>
</protein>
<evidence type="ECO:0000256" key="4">
    <source>
        <dbReference type="ARBA" id="ARBA00023125"/>
    </source>
</evidence>
<dbReference type="InterPro" id="IPR019756">
    <property type="entry name" value="Pept_S26A_signal_pept_1_Ser-AS"/>
</dbReference>
<keyword evidence="3" id="KW-0805">Transcription regulation</keyword>
<accession>A0A9Q9DAS3</accession>
<evidence type="ECO:0000259" key="6">
    <source>
        <dbReference type="PROSITE" id="PS50943"/>
    </source>
</evidence>
<dbReference type="PANTHER" id="PTHR40661:SF3">
    <property type="entry name" value="FELS-1 PROPHAGE TRANSCRIPTIONAL REGULATOR"/>
    <property type="match status" value="1"/>
</dbReference>
<name>A0A9Q9DAS3_ENSAD</name>
<dbReference type="PANTHER" id="PTHR40661">
    <property type="match status" value="1"/>
</dbReference>
<dbReference type="EMBL" id="CP098807">
    <property type="protein sequence ID" value="USJ24685.1"/>
    <property type="molecule type" value="Genomic_DNA"/>
</dbReference>
<evidence type="ECO:0000256" key="3">
    <source>
        <dbReference type="ARBA" id="ARBA00023015"/>
    </source>
</evidence>
<dbReference type="RefSeq" id="WP_252160497.1">
    <property type="nucleotide sequence ID" value="NZ_CP098807.1"/>
</dbReference>
<dbReference type="SUPFAM" id="SSF47413">
    <property type="entry name" value="lambda repressor-like DNA-binding domains"/>
    <property type="match status" value="1"/>
</dbReference>
<dbReference type="CDD" id="cd06529">
    <property type="entry name" value="S24_LexA-like"/>
    <property type="match status" value="1"/>
</dbReference>